<gene>
    <name evidence="2" type="primary">20354909</name>
    <name evidence="1" type="ORF">GGTG_14451</name>
</gene>
<dbReference type="STRING" id="644352.J3PLH5"/>
<evidence type="ECO:0000313" key="3">
    <source>
        <dbReference type="Proteomes" id="UP000006039"/>
    </source>
</evidence>
<evidence type="ECO:0000313" key="1">
    <source>
        <dbReference type="EMBL" id="EJT67972.1"/>
    </source>
</evidence>
<dbReference type="HOGENOM" id="CLU_2960912_0_0_1"/>
<reference evidence="1" key="3">
    <citation type="submission" date="2010-09" db="EMBL/GenBank/DDBJ databases">
        <title>Annotation of Gaeumannomyces graminis var. tritici R3-111a-1.</title>
        <authorList>
            <consortium name="The Broad Institute Genome Sequencing Platform"/>
            <person name="Ma L.-J."/>
            <person name="Dead R."/>
            <person name="Young S.K."/>
            <person name="Zeng Q."/>
            <person name="Gargeya S."/>
            <person name="Fitzgerald M."/>
            <person name="Haas B."/>
            <person name="Abouelleil A."/>
            <person name="Alvarado L."/>
            <person name="Arachchi H.M."/>
            <person name="Berlin A."/>
            <person name="Brown A."/>
            <person name="Chapman S.B."/>
            <person name="Chen Z."/>
            <person name="Dunbar C."/>
            <person name="Freedman E."/>
            <person name="Gearin G."/>
            <person name="Gellesch M."/>
            <person name="Goldberg J."/>
            <person name="Griggs A."/>
            <person name="Gujja S."/>
            <person name="Heiman D."/>
            <person name="Howarth C."/>
            <person name="Larson L."/>
            <person name="Lui A."/>
            <person name="MacDonald P.J.P."/>
            <person name="Mehta T."/>
            <person name="Montmayeur A."/>
            <person name="Murphy C."/>
            <person name="Neiman D."/>
            <person name="Pearson M."/>
            <person name="Priest M."/>
            <person name="Roberts A."/>
            <person name="Saif S."/>
            <person name="Shea T."/>
            <person name="Shenoy N."/>
            <person name="Sisk P."/>
            <person name="Stolte C."/>
            <person name="Sykes S."/>
            <person name="Yandava C."/>
            <person name="Wortman J."/>
            <person name="Nusbaum C."/>
            <person name="Birren B."/>
        </authorList>
    </citation>
    <scope>NUCLEOTIDE SEQUENCE</scope>
    <source>
        <strain evidence="1">R3-111a-1</strain>
    </source>
</reference>
<reference evidence="2" key="5">
    <citation type="submission" date="2018-04" db="UniProtKB">
        <authorList>
            <consortium name="EnsemblFungi"/>
        </authorList>
    </citation>
    <scope>IDENTIFICATION</scope>
    <source>
        <strain evidence="2">R3-111a-1</strain>
    </source>
</reference>
<proteinExistence type="predicted"/>
<dbReference type="Proteomes" id="UP000006039">
    <property type="component" value="Unassembled WGS sequence"/>
</dbReference>
<dbReference type="eggNOG" id="KOG1097">
    <property type="taxonomic scope" value="Eukaryota"/>
</dbReference>
<protein>
    <submittedName>
        <fullName evidence="1 2">Uncharacterized protein</fullName>
    </submittedName>
</protein>
<dbReference type="InterPro" id="IPR032466">
    <property type="entry name" value="Metal_Hydrolase"/>
</dbReference>
<reference evidence="2" key="4">
    <citation type="journal article" date="2015" name="G3 (Bethesda)">
        <title>Genome sequences of three phytopathogenic species of the Magnaporthaceae family of fungi.</title>
        <authorList>
            <person name="Okagaki L.H."/>
            <person name="Nunes C.C."/>
            <person name="Sailsbery J."/>
            <person name="Clay B."/>
            <person name="Brown D."/>
            <person name="John T."/>
            <person name="Oh Y."/>
            <person name="Young N."/>
            <person name="Fitzgerald M."/>
            <person name="Haas B.J."/>
            <person name="Zeng Q."/>
            <person name="Young S."/>
            <person name="Adiconis X."/>
            <person name="Fan L."/>
            <person name="Levin J.Z."/>
            <person name="Mitchell T.K."/>
            <person name="Okubara P.A."/>
            <person name="Farman M.L."/>
            <person name="Kohn L.M."/>
            <person name="Birren B."/>
            <person name="Ma L.-J."/>
            <person name="Dean R.A."/>
        </authorList>
    </citation>
    <scope>NUCLEOTIDE SEQUENCE</scope>
    <source>
        <strain evidence="2">R3-111a-1</strain>
    </source>
</reference>
<dbReference type="OrthoDB" id="7202371at2759"/>
<evidence type="ECO:0000313" key="2">
    <source>
        <dbReference type="EnsemblFungi" id="EJT67972"/>
    </source>
</evidence>
<dbReference type="AlphaFoldDB" id="J3PLH5"/>
<dbReference type="GeneID" id="20354909"/>
<dbReference type="EMBL" id="GL385858">
    <property type="protein sequence ID" value="EJT67972.1"/>
    <property type="molecule type" value="Genomic_DNA"/>
</dbReference>
<sequence length="59" mass="6327">MGTDTDGNVVDALLLGSKRIGHGFSLSRHPYIMERMKKQNICLEFSPAGTTSPSMDGAS</sequence>
<accession>J3PLH5</accession>
<dbReference type="RefSeq" id="XP_009230640.1">
    <property type="nucleotide sequence ID" value="XM_009232376.1"/>
</dbReference>
<reference evidence="3" key="1">
    <citation type="submission" date="2010-07" db="EMBL/GenBank/DDBJ databases">
        <title>The genome sequence of Gaeumannomyces graminis var. tritici strain R3-111a-1.</title>
        <authorList>
            <consortium name="The Broad Institute Genome Sequencing Platform"/>
            <person name="Ma L.-J."/>
            <person name="Dead R."/>
            <person name="Young S."/>
            <person name="Zeng Q."/>
            <person name="Koehrsen M."/>
            <person name="Alvarado L."/>
            <person name="Berlin A."/>
            <person name="Chapman S.B."/>
            <person name="Chen Z."/>
            <person name="Freedman E."/>
            <person name="Gellesch M."/>
            <person name="Goldberg J."/>
            <person name="Griggs A."/>
            <person name="Gujja S."/>
            <person name="Heilman E.R."/>
            <person name="Heiman D."/>
            <person name="Hepburn T."/>
            <person name="Howarth C."/>
            <person name="Jen D."/>
            <person name="Larson L."/>
            <person name="Mehta T."/>
            <person name="Neiman D."/>
            <person name="Pearson M."/>
            <person name="Roberts A."/>
            <person name="Saif S."/>
            <person name="Shea T."/>
            <person name="Shenoy N."/>
            <person name="Sisk P."/>
            <person name="Stolte C."/>
            <person name="Sykes S."/>
            <person name="Walk T."/>
            <person name="White J."/>
            <person name="Yandava C."/>
            <person name="Haas B."/>
            <person name="Nusbaum C."/>
            <person name="Birren B."/>
        </authorList>
    </citation>
    <scope>NUCLEOTIDE SEQUENCE [LARGE SCALE GENOMIC DNA]</scope>
    <source>
        <strain evidence="3">R3-111a-1</strain>
    </source>
</reference>
<dbReference type="VEuPathDB" id="FungiDB:GGTG_14451"/>
<dbReference type="Gene3D" id="3.20.20.140">
    <property type="entry name" value="Metal-dependent hydrolases"/>
    <property type="match status" value="1"/>
</dbReference>
<reference evidence="1" key="2">
    <citation type="submission" date="2010-07" db="EMBL/GenBank/DDBJ databases">
        <authorList>
            <consortium name="The Broad Institute Genome Sequencing Platform"/>
            <consortium name="Broad Institute Genome Sequencing Center for Infectious Disease"/>
            <person name="Ma L.-J."/>
            <person name="Dead R."/>
            <person name="Young S."/>
            <person name="Zeng Q."/>
            <person name="Koehrsen M."/>
            <person name="Alvarado L."/>
            <person name="Berlin A."/>
            <person name="Chapman S.B."/>
            <person name="Chen Z."/>
            <person name="Freedman E."/>
            <person name="Gellesch M."/>
            <person name="Goldberg J."/>
            <person name="Griggs A."/>
            <person name="Gujja S."/>
            <person name="Heilman E.R."/>
            <person name="Heiman D."/>
            <person name="Hepburn T."/>
            <person name="Howarth C."/>
            <person name="Jen D."/>
            <person name="Larson L."/>
            <person name="Mehta T."/>
            <person name="Neiman D."/>
            <person name="Pearson M."/>
            <person name="Roberts A."/>
            <person name="Saif S."/>
            <person name="Shea T."/>
            <person name="Shenoy N."/>
            <person name="Sisk P."/>
            <person name="Stolte C."/>
            <person name="Sykes S."/>
            <person name="Walk T."/>
            <person name="White J."/>
            <person name="Yandava C."/>
            <person name="Haas B."/>
            <person name="Nusbaum C."/>
            <person name="Birren B."/>
        </authorList>
    </citation>
    <scope>NUCLEOTIDE SEQUENCE</scope>
    <source>
        <strain evidence="1">R3-111a-1</strain>
    </source>
</reference>
<name>J3PLH5_GAET3</name>
<organism evidence="1">
    <name type="scientific">Gaeumannomyces tritici (strain R3-111a-1)</name>
    <name type="common">Wheat and barley take-all root rot fungus</name>
    <name type="synonym">Gaeumannomyces graminis var. tritici</name>
    <dbReference type="NCBI Taxonomy" id="644352"/>
    <lineage>
        <taxon>Eukaryota</taxon>
        <taxon>Fungi</taxon>
        <taxon>Dikarya</taxon>
        <taxon>Ascomycota</taxon>
        <taxon>Pezizomycotina</taxon>
        <taxon>Sordariomycetes</taxon>
        <taxon>Sordariomycetidae</taxon>
        <taxon>Magnaporthales</taxon>
        <taxon>Magnaporthaceae</taxon>
        <taxon>Gaeumannomyces</taxon>
    </lineage>
</organism>
<dbReference type="SUPFAM" id="SSF51556">
    <property type="entry name" value="Metallo-dependent hydrolases"/>
    <property type="match status" value="1"/>
</dbReference>
<dbReference type="EnsemblFungi" id="EJT67972">
    <property type="protein sequence ID" value="EJT67972"/>
    <property type="gene ID" value="GGTG_14451"/>
</dbReference>
<keyword evidence="3" id="KW-1185">Reference proteome</keyword>